<organism evidence="15 16">
    <name type="scientific">Chitinophaga jiangningensis</name>
    <dbReference type="NCBI Taxonomy" id="1419482"/>
    <lineage>
        <taxon>Bacteria</taxon>
        <taxon>Pseudomonadati</taxon>
        <taxon>Bacteroidota</taxon>
        <taxon>Chitinophagia</taxon>
        <taxon>Chitinophagales</taxon>
        <taxon>Chitinophagaceae</taxon>
        <taxon>Chitinophaga</taxon>
    </lineage>
</organism>
<dbReference type="InterPro" id="IPR012910">
    <property type="entry name" value="Plug_dom"/>
</dbReference>
<evidence type="ECO:0000259" key="13">
    <source>
        <dbReference type="Pfam" id="PF00593"/>
    </source>
</evidence>
<dbReference type="STRING" id="1419482.SAMN05444266_102160"/>
<keyword evidence="7 10" id="KW-0472">Membrane</keyword>
<dbReference type="Pfam" id="PF00593">
    <property type="entry name" value="TonB_dep_Rec_b-barrel"/>
    <property type="match status" value="1"/>
</dbReference>
<evidence type="ECO:0000256" key="12">
    <source>
        <dbReference type="SAM" id="SignalP"/>
    </source>
</evidence>
<evidence type="ECO:0000256" key="9">
    <source>
        <dbReference type="ARBA" id="ARBA00023237"/>
    </source>
</evidence>
<evidence type="ECO:0000256" key="11">
    <source>
        <dbReference type="RuleBase" id="RU003357"/>
    </source>
</evidence>
<dbReference type="SUPFAM" id="SSF49452">
    <property type="entry name" value="Starch-binding domain-like"/>
    <property type="match status" value="1"/>
</dbReference>
<protein>
    <submittedName>
        <fullName evidence="15">Outer membrane receptor proteins, mostly Fe transport</fullName>
    </submittedName>
</protein>
<keyword evidence="5 12" id="KW-0732">Signal</keyword>
<dbReference type="Gene3D" id="2.40.170.20">
    <property type="entry name" value="TonB-dependent receptor, beta-barrel domain"/>
    <property type="match status" value="1"/>
</dbReference>
<gene>
    <name evidence="15" type="ORF">SAMN05444266_102160</name>
</gene>
<dbReference type="GO" id="GO:0015344">
    <property type="term" value="F:siderophore uptake transmembrane transporter activity"/>
    <property type="evidence" value="ECO:0007669"/>
    <property type="project" value="TreeGrafter"/>
</dbReference>
<dbReference type="EMBL" id="FRBL01000002">
    <property type="protein sequence ID" value="SHL13482.1"/>
    <property type="molecule type" value="Genomic_DNA"/>
</dbReference>
<dbReference type="SUPFAM" id="SSF56935">
    <property type="entry name" value="Porins"/>
    <property type="match status" value="1"/>
</dbReference>
<evidence type="ECO:0000256" key="10">
    <source>
        <dbReference type="PROSITE-ProRule" id="PRU01360"/>
    </source>
</evidence>
<evidence type="ECO:0000313" key="15">
    <source>
        <dbReference type="EMBL" id="SHL13482.1"/>
    </source>
</evidence>
<dbReference type="InterPro" id="IPR039426">
    <property type="entry name" value="TonB-dep_rcpt-like"/>
</dbReference>
<dbReference type="Gene3D" id="2.170.130.10">
    <property type="entry name" value="TonB-dependent receptor, plug domain"/>
    <property type="match status" value="1"/>
</dbReference>
<dbReference type="RefSeq" id="WP_073078790.1">
    <property type="nucleotide sequence ID" value="NZ_FRBL01000002.1"/>
</dbReference>
<sequence>MKFNYFVLLVITTLVAITTKAQQPTAVLSGQVTSAAGHPLADAAVALKGTNNGAYTNATGKFIIEKVKPGKYTLVVTMMGYTKQERSVTIAAGTKATENFQMVEESVTKEGVTVISKSQNRQVKESGFAVNAIETRLLANTTTDMNQLLNRTTGVKVREQGGMGSDFNFSINGLSGKAVRFFIDGVPMEVMGSAMSLNNIPVNLAERVEVYKGVLPVTLGADALGGAVNLVTNQQIKNYLDASYSVGSFNSHRGAITGQITGKKTGIIARVSGFVNYSDNDYTMKRMKVYDSTEKTYVRRDVRRFHDQYRSAMVQAEAGIANKKWADVLFIGAGLSNTGRDIQSGTDQERVYGAAVQSGSAWNTTLRYKKNNLFTEGLDLNVFASHTADKSKITDTTEVQYSWDGSYRPYDQAELNQIKSINHISRPRNYARVNLSYKLSAAHSFNLNYTFDQVTNNTYNELLADKDDNPAKLGKNLVGLAYRQDLVDGRLQNTFFGKYYGLNLRQPRSVAGSGEITSAADNQHYFGYGVATRYMVLPALGVKASYEKAYRLQEVGEMFGNGIDQTGNPDLRPENSNNFNLGAFYNLKVGQHRIYGEAGAFYRDAVDFIYARAYQSNSKVSRFENTSKVQVKGFEAEVQYEYGDIFRASANASYQSAINNTKYASGSKTGTPEATYKNKIPNQPWFFGNAAASIGQNNLFTKKDRLQLGWDFQYVHWFFLTWEEFAAASTKSKVPTQYIQHLAVTYSLQDGRYNISAECRNFTDQRVYDNFSLQKPGRAFYVKLRYFIH</sequence>
<accession>A0A1M6Y5L0</accession>
<dbReference type="InterPro" id="IPR013784">
    <property type="entry name" value="Carb-bd-like_fold"/>
</dbReference>
<proteinExistence type="inferred from homology"/>
<dbReference type="GO" id="GO:0030246">
    <property type="term" value="F:carbohydrate binding"/>
    <property type="evidence" value="ECO:0007669"/>
    <property type="project" value="InterPro"/>
</dbReference>
<keyword evidence="16" id="KW-1185">Reference proteome</keyword>
<evidence type="ECO:0000313" key="16">
    <source>
        <dbReference type="Proteomes" id="UP000184420"/>
    </source>
</evidence>
<dbReference type="OrthoDB" id="9812892at2"/>
<dbReference type="Pfam" id="PF13715">
    <property type="entry name" value="CarbopepD_reg_2"/>
    <property type="match status" value="1"/>
</dbReference>
<dbReference type="GO" id="GO:0009279">
    <property type="term" value="C:cell outer membrane"/>
    <property type="evidence" value="ECO:0007669"/>
    <property type="project" value="UniProtKB-SubCell"/>
</dbReference>
<keyword evidence="4 10" id="KW-0812">Transmembrane</keyword>
<evidence type="ECO:0000256" key="5">
    <source>
        <dbReference type="ARBA" id="ARBA00022729"/>
    </source>
</evidence>
<evidence type="ECO:0000256" key="2">
    <source>
        <dbReference type="ARBA" id="ARBA00022448"/>
    </source>
</evidence>
<comment type="similarity">
    <text evidence="10 11">Belongs to the TonB-dependent receptor family.</text>
</comment>
<evidence type="ECO:0000256" key="7">
    <source>
        <dbReference type="ARBA" id="ARBA00023136"/>
    </source>
</evidence>
<evidence type="ECO:0000256" key="8">
    <source>
        <dbReference type="ARBA" id="ARBA00023170"/>
    </source>
</evidence>
<dbReference type="Pfam" id="PF07715">
    <property type="entry name" value="Plug"/>
    <property type="match status" value="1"/>
</dbReference>
<dbReference type="Proteomes" id="UP000184420">
    <property type="component" value="Unassembled WGS sequence"/>
</dbReference>
<comment type="subcellular location">
    <subcellularLocation>
        <location evidence="1 10">Cell outer membrane</location>
        <topology evidence="1 10">Multi-pass membrane protein</topology>
    </subcellularLocation>
</comment>
<keyword evidence="3 10" id="KW-1134">Transmembrane beta strand</keyword>
<dbReference type="AlphaFoldDB" id="A0A1M6Y5L0"/>
<dbReference type="GO" id="GO:0044718">
    <property type="term" value="P:siderophore transmembrane transport"/>
    <property type="evidence" value="ECO:0007669"/>
    <property type="project" value="TreeGrafter"/>
</dbReference>
<dbReference type="InterPro" id="IPR036942">
    <property type="entry name" value="Beta-barrel_TonB_sf"/>
</dbReference>
<dbReference type="PANTHER" id="PTHR30069">
    <property type="entry name" value="TONB-DEPENDENT OUTER MEMBRANE RECEPTOR"/>
    <property type="match status" value="1"/>
</dbReference>
<feature type="domain" description="TonB-dependent receptor-like beta-barrel" evidence="13">
    <location>
        <begin position="323"/>
        <end position="761"/>
    </location>
</feature>
<dbReference type="Gene3D" id="2.60.40.1120">
    <property type="entry name" value="Carboxypeptidase-like, regulatory domain"/>
    <property type="match status" value="1"/>
</dbReference>
<evidence type="ECO:0000256" key="4">
    <source>
        <dbReference type="ARBA" id="ARBA00022692"/>
    </source>
</evidence>
<dbReference type="PROSITE" id="PS52016">
    <property type="entry name" value="TONB_DEPENDENT_REC_3"/>
    <property type="match status" value="1"/>
</dbReference>
<name>A0A1M6Y5L0_9BACT</name>
<feature type="signal peptide" evidence="12">
    <location>
        <begin position="1"/>
        <end position="21"/>
    </location>
</feature>
<keyword evidence="9 10" id="KW-0998">Cell outer membrane</keyword>
<dbReference type="PANTHER" id="PTHR30069:SF29">
    <property type="entry name" value="HEMOGLOBIN AND HEMOGLOBIN-HAPTOGLOBIN-BINDING PROTEIN 1-RELATED"/>
    <property type="match status" value="1"/>
</dbReference>
<feature type="domain" description="TonB-dependent receptor plug" evidence="14">
    <location>
        <begin position="124"/>
        <end position="227"/>
    </location>
</feature>
<dbReference type="InterPro" id="IPR037066">
    <property type="entry name" value="Plug_dom_sf"/>
</dbReference>
<feature type="chain" id="PRO_5012455168" evidence="12">
    <location>
        <begin position="22"/>
        <end position="789"/>
    </location>
</feature>
<evidence type="ECO:0000259" key="14">
    <source>
        <dbReference type="Pfam" id="PF07715"/>
    </source>
</evidence>
<evidence type="ECO:0000256" key="3">
    <source>
        <dbReference type="ARBA" id="ARBA00022452"/>
    </source>
</evidence>
<evidence type="ECO:0000256" key="6">
    <source>
        <dbReference type="ARBA" id="ARBA00023077"/>
    </source>
</evidence>
<evidence type="ECO:0000256" key="1">
    <source>
        <dbReference type="ARBA" id="ARBA00004571"/>
    </source>
</evidence>
<keyword evidence="2 10" id="KW-0813">Transport</keyword>
<keyword evidence="6 11" id="KW-0798">TonB box</keyword>
<dbReference type="InterPro" id="IPR000531">
    <property type="entry name" value="Beta-barrel_TonB"/>
</dbReference>
<keyword evidence="8 15" id="KW-0675">Receptor</keyword>
<reference evidence="15 16" key="1">
    <citation type="submission" date="2016-11" db="EMBL/GenBank/DDBJ databases">
        <authorList>
            <person name="Jaros S."/>
            <person name="Januszkiewicz K."/>
            <person name="Wedrychowicz H."/>
        </authorList>
    </citation>
    <scope>NUCLEOTIDE SEQUENCE [LARGE SCALE GENOMIC DNA]</scope>
    <source>
        <strain evidence="15 16">DSM 27406</strain>
    </source>
</reference>